<gene>
    <name evidence="1" type="ORF">Vgi01_18540</name>
</gene>
<evidence type="ECO:0008006" key="3">
    <source>
        <dbReference type="Google" id="ProtNLM"/>
    </source>
</evidence>
<evidence type="ECO:0000313" key="2">
    <source>
        <dbReference type="Proteomes" id="UP000647860"/>
    </source>
</evidence>
<sequence length="74" mass="8158">MIVRRKRQEEKRIGRLRLGGILLGTADAERLRAWYVAAFAPVETPSGSPDFGGFEMLVDGRGEASLAARQGDRQ</sequence>
<organism evidence="1 2">
    <name type="scientific">Micromonospora gifhornensis</name>
    <dbReference type="NCBI Taxonomy" id="84594"/>
    <lineage>
        <taxon>Bacteria</taxon>
        <taxon>Bacillati</taxon>
        <taxon>Actinomycetota</taxon>
        <taxon>Actinomycetes</taxon>
        <taxon>Micromonosporales</taxon>
        <taxon>Micromonosporaceae</taxon>
        <taxon>Micromonospora</taxon>
    </lineage>
</organism>
<name>A0ABQ4IBE5_9ACTN</name>
<reference evidence="1 2" key="1">
    <citation type="submission" date="2021-01" db="EMBL/GenBank/DDBJ databases">
        <title>Whole genome shotgun sequence of Verrucosispora gifhornensis NBRC 16317.</title>
        <authorList>
            <person name="Komaki H."/>
            <person name="Tamura T."/>
        </authorList>
    </citation>
    <scope>NUCLEOTIDE SEQUENCE [LARGE SCALE GENOMIC DNA]</scope>
    <source>
        <strain evidence="1 2">NBRC 16317</strain>
    </source>
</reference>
<accession>A0ABQ4IBE5</accession>
<protein>
    <recommendedName>
        <fullName evidence="3">Glyoxalase-like domain-containing protein</fullName>
    </recommendedName>
</protein>
<dbReference type="Proteomes" id="UP000647860">
    <property type="component" value="Unassembled WGS sequence"/>
</dbReference>
<dbReference type="RefSeq" id="WP_102659317.1">
    <property type="nucleotide sequence ID" value="NZ_BAAAGZ010000009.1"/>
</dbReference>
<evidence type="ECO:0000313" key="1">
    <source>
        <dbReference type="EMBL" id="GIJ15170.1"/>
    </source>
</evidence>
<comment type="caution">
    <text evidence="1">The sequence shown here is derived from an EMBL/GenBank/DDBJ whole genome shotgun (WGS) entry which is preliminary data.</text>
</comment>
<dbReference type="EMBL" id="BOPA01000014">
    <property type="protein sequence ID" value="GIJ15170.1"/>
    <property type="molecule type" value="Genomic_DNA"/>
</dbReference>
<keyword evidence="2" id="KW-1185">Reference proteome</keyword>
<proteinExistence type="predicted"/>